<dbReference type="PANTHER" id="PTHR34047">
    <property type="entry name" value="NUCLEAR INTRON MATURASE 1, MITOCHONDRIAL-RELATED"/>
    <property type="match status" value="1"/>
</dbReference>
<dbReference type="PANTHER" id="PTHR34047:SF8">
    <property type="entry name" value="PROTEIN YKFC"/>
    <property type="match status" value="1"/>
</dbReference>
<dbReference type="GO" id="GO:0003964">
    <property type="term" value="F:RNA-directed DNA polymerase activity"/>
    <property type="evidence" value="ECO:0007669"/>
    <property type="project" value="UniProtKB-KW"/>
</dbReference>
<dbReference type="Gene3D" id="3.30.70.270">
    <property type="match status" value="1"/>
</dbReference>
<dbReference type="InterPro" id="IPR000477">
    <property type="entry name" value="RT_dom"/>
</dbReference>
<dbReference type="Pfam" id="PF00078">
    <property type="entry name" value="RVT_1"/>
    <property type="match status" value="1"/>
</dbReference>
<accession>A0A9X5AUZ1</accession>
<keyword evidence="3" id="KW-0548">Nucleotidyltransferase</keyword>
<name>A0A9X5AUZ1_9BRAD</name>
<gene>
    <name evidence="3" type="primary">ltrA</name>
    <name evidence="3" type="ORF">GJ689_19585</name>
</gene>
<comment type="caution">
    <text evidence="3">The sequence shown here is derived from an EMBL/GenBank/DDBJ whole genome shotgun (WGS) entry which is preliminary data.</text>
</comment>
<dbReference type="AlphaFoldDB" id="A0A9X5AUZ1"/>
<organism evidence="3 4">
    <name type="scientific">Rhodoplanes serenus</name>
    <dbReference type="NCBI Taxonomy" id="200615"/>
    <lineage>
        <taxon>Bacteria</taxon>
        <taxon>Pseudomonadati</taxon>
        <taxon>Pseudomonadota</taxon>
        <taxon>Alphaproteobacteria</taxon>
        <taxon>Hyphomicrobiales</taxon>
        <taxon>Nitrobacteraceae</taxon>
        <taxon>Rhodoplanes</taxon>
    </lineage>
</organism>
<sequence>MARANRDRAFSSLHHVIDMEWMGEAYGQVRKDGAPGIDGVTAETYEAQLEANLQDLLARIRSGRYVAPPVRRAYIPKADGSQRPLGIPTFEDKVAQRAIAMLLEPIYEEDFLPCSYGFRPGRSAHDALRDLRDGFMTQGLRWVLDIDIRKYFDSIPHGTLRSFLDRRVTDGVVRRMIDKWLKAGVLENGTTSRTTEGTPQGGVISPLLANIYLHYVLDEWFETVVRPRLKGRCILVRYADDVVMAFEDHLSAKRALDVLGKRLDRFGLSLHPDKTRFVDFRFKRPGGNRHPATDGTAFNFLGFTHVWGMSRNGKNVVRQVTAKDRYARALSAVSKWCRENRGISVAAQHAHLSRMVRGHYAYYAITGNGRRIRWYLHQVERIWKKWLSRRGGGNFLWSRLRQYLDRHPLPKAKIIHKYVVASEALP</sequence>
<dbReference type="InterPro" id="IPR030931">
    <property type="entry name" value="Group_II_RT_mat"/>
</dbReference>
<proteinExistence type="inferred from homology"/>
<feature type="domain" description="Reverse transcriptase" evidence="2">
    <location>
        <begin position="56"/>
        <end position="305"/>
    </location>
</feature>
<dbReference type="InterPro" id="IPR043128">
    <property type="entry name" value="Rev_trsase/Diguanyl_cyclase"/>
</dbReference>
<comment type="similarity">
    <text evidence="1">Belongs to the bacterial reverse transcriptase family.</text>
</comment>
<dbReference type="InterPro" id="IPR051083">
    <property type="entry name" value="GrpII_Intron_Splice-Mob/Def"/>
</dbReference>
<keyword evidence="3" id="KW-0695">RNA-directed DNA polymerase</keyword>
<dbReference type="NCBIfam" id="TIGR04416">
    <property type="entry name" value="group_II_RT_mat"/>
    <property type="match status" value="1"/>
</dbReference>
<keyword evidence="3" id="KW-0808">Transferase</keyword>
<dbReference type="CDD" id="cd01651">
    <property type="entry name" value="RT_G2_intron"/>
    <property type="match status" value="1"/>
</dbReference>
<dbReference type="Proteomes" id="UP000438991">
    <property type="component" value="Unassembled WGS sequence"/>
</dbReference>
<reference evidence="3 4" key="1">
    <citation type="submission" date="2019-11" db="EMBL/GenBank/DDBJ databases">
        <title>Whole-genome sequence of Rhodoplanes serenus DSM 18633, type strain.</title>
        <authorList>
            <person name="Kyndt J.A."/>
            <person name="Meyer T.E."/>
        </authorList>
    </citation>
    <scope>NUCLEOTIDE SEQUENCE [LARGE SCALE GENOMIC DNA]</scope>
    <source>
        <strain evidence="3 4">DSM 18633</strain>
    </source>
</reference>
<evidence type="ECO:0000313" key="3">
    <source>
        <dbReference type="EMBL" id="MTW18408.1"/>
    </source>
</evidence>
<dbReference type="InterPro" id="IPR043502">
    <property type="entry name" value="DNA/RNA_pol_sf"/>
</dbReference>
<evidence type="ECO:0000313" key="4">
    <source>
        <dbReference type="Proteomes" id="UP000438991"/>
    </source>
</evidence>
<protein>
    <submittedName>
        <fullName evidence="3">Group II intron reverse transcriptase/maturase</fullName>
        <ecNumber evidence="3">2.7.7.49</ecNumber>
    </submittedName>
</protein>
<dbReference type="PROSITE" id="PS50878">
    <property type="entry name" value="RT_POL"/>
    <property type="match status" value="1"/>
</dbReference>
<evidence type="ECO:0000256" key="1">
    <source>
        <dbReference type="ARBA" id="ARBA00034120"/>
    </source>
</evidence>
<dbReference type="EMBL" id="WNKV01000016">
    <property type="protein sequence ID" value="MTW18408.1"/>
    <property type="molecule type" value="Genomic_DNA"/>
</dbReference>
<dbReference type="EC" id="2.7.7.49" evidence="3"/>
<evidence type="ECO:0000259" key="2">
    <source>
        <dbReference type="PROSITE" id="PS50878"/>
    </source>
</evidence>
<dbReference type="SUPFAM" id="SSF56672">
    <property type="entry name" value="DNA/RNA polymerases"/>
    <property type="match status" value="1"/>
</dbReference>